<name>S8B5X7_PENO1</name>
<keyword evidence="2" id="KW-1185">Reference proteome</keyword>
<evidence type="ECO:0000313" key="1">
    <source>
        <dbReference type="EMBL" id="EPS30027.1"/>
    </source>
</evidence>
<protein>
    <submittedName>
        <fullName evidence="1">Uncharacterized protein</fullName>
    </submittedName>
</protein>
<dbReference type="Proteomes" id="UP000019376">
    <property type="component" value="Unassembled WGS sequence"/>
</dbReference>
<dbReference type="AlphaFoldDB" id="S8B5X7"/>
<gene>
    <name evidence="1" type="ORF">PDE_04977</name>
</gene>
<dbReference type="EMBL" id="KB644412">
    <property type="protein sequence ID" value="EPS30027.1"/>
    <property type="molecule type" value="Genomic_DNA"/>
</dbReference>
<organism evidence="1 2">
    <name type="scientific">Penicillium oxalicum (strain 114-2 / CGMCC 5302)</name>
    <name type="common">Penicillium decumbens</name>
    <dbReference type="NCBI Taxonomy" id="933388"/>
    <lineage>
        <taxon>Eukaryota</taxon>
        <taxon>Fungi</taxon>
        <taxon>Dikarya</taxon>
        <taxon>Ascomycota</taxon>
        <taxon>Pezizomycotina</taxon>
        <taxon>Eurotiomycetes</taxon>
        <taxon>Eurotiomycetidae</taxon>
        <taxon>Eurotiales</taxon>
        <taxon>Aspergillaceae</taxon>
        <taxon>Penicillium</taxon>
    </lineage>
</organism>
<sequence length="51" mass="5768">MTRVVWRPWLSEASGPRTTAKCTIVHYDPFANRLEWEIPGDVGRGQLSQGP</sequence>
<dbReference type="HOGENOM" id="CLU_3107122_0_0_1"/>
<proteinExistence type="predicted"/>
<evidence type="ECO:0000313" key="2">
    <source>
        <dbReference type="Proteomes" id="UP000019376"/>
    </source>
</evidence>
<accession>S8B5X7</accession>
<reference evidence="1 2" key="1">
    <citation type="journal article" date="2013" name="PLoS ONE">
        <title>Genomic and secretomic analyses reveal unique features of the lignocellulolytic enzyme system of Penicillium decumbens.</title>
        <authorList>
            <person name="Liu G."/>
            <person name="Zhang L."/>
            <person name="Wei X."/>
            <person name="Zou G."/>
            <person name="Qin Y."/>
            <person name="Ma L."/>
            <person name="Li J."/>
            <person name="Zheng H."/>
            <person name="Wang S."/>
            <person name="Wang C."/>
            <person name="Xun L."/>
            <person name="Zhao G.-P."/>
            <person name="Zhou Z."/>
            <person name="Qu Y."/>
        </authorList>
    </citation>
    <scope>NUCLEOTIDE SEQUENCE [LARGE SCALE GENOMIC DNA]</scope>
    <source>
        <strain evidence="2">114-2 / CGMCC 5302</strain>
    </source>
</reference>